<organism evidence="2">
    <name type="scientific">Sporisorium scitamineum</name>
    <dbReference type="NCBI Taxonomy" id="49012"/>
    <lineage>
        <taxon>Eukaryota</taxon>
        <taxon>Fungi</taxon>
        <taxon>Dikarya</taxon>
        <taxon>Basidiomycota</taxon>
        <taxon>Ustilaginomycotina</taxon>
        <taxon>Ustilaginomycetes</taxon>
        <taxon>Ustilaginales</taxon>
        <taxon>Ustilaginaceae</taxon>
        <taxon>Sporisorium</taxon>
    </lineage>
</organism>
<feature type="compositionally biased region" description="Polar residues" evidence="1">
    <location>
        <begin position="1188"/>
        <end position="1197"/>
    </location>
</feature>
<feature type="region of interest" description="Disordered" evidence="1">
    <location>
        <begin position="331"/>
        <end position="354"/>
    </location>
</feature>
<name>A0A127ZFK1_9BASI</name>
<evidence type="ECO:0000313" key="2">
    <source>
        <dbReference type="EMBL" id="CDU24732.1"/>
    </source>
</evidence>
<protein>
    <submittedName>
        <fullName evidence="2">Uncharacterized protein</fullName>
    </submittedName>
</protein>
<feature type="region of interest" description="Disordered" evidence="1">
    <location>
        <begin position="767"/>
        <end position="794"/>
    </location>
</feature>
<feature type="region of interest" description="Disordered" evidence="1">
    <location>
        <begin position="1305"/>
        <end position="1328"/>
    </location>
</feature>
<gene>
    <name evidence="2" type="ORF">SPSC_04565</name>
</gene>
<evidence type="ECO:0000256" key="1">
    <source>
        <dbReference type="SAM" id="MobiDB-lite"/>
    </source>
</evidence>
<feature type="region of interest" description="Disordered" evidence="1">
    <location>
        <begin position="111"/>
        <end position="180"/>
    </location>
</feature>
<accession>A0A127ZFK1</accession>
<feature type="compositionally biased region" description="Polar residues" evidence="1">
    <location>
        <begin position="1314"/>
        <end position="1328"/>
    </location>
</feature>
<feature type="region of interest" description="Disordered" evidence="1">
    <location>
        <begin position="1179"/>
        <end position="1200"/>
    </location>
</feature>
<feature type="compositionally biased region" description="Polar residues" evidence="1">
    <location>
        <begin position="128"/>
        <end position="141"/>
    </location>
</feature>
<feature type="compositionally biased region" description="Low complexity" evidence="1">
    <location>
        <begin position="767"/>
        <end position="785"/>
    </location>
</feature>
<dbReference type="OrthoDB" id="2548707at2759"/>
<proteinExistence type="predicted"/>
<feature type="compositionally biased region" description="Polar residues" evidence="1">
    <location>
        <begin position="166"/>
        <end position="180"/>
    </location>
</feature>
<reference evidence="2" key="1">
    <citation type="submission" date="2014-06" db="EMBL/GenBank/DDBJ databases">
        <authorList>
            <person name="Ju J."/>
            <person name="Zhang J."/>
        </authorList>
    </citation>
    <scope>NUCLEOTIDE SEQUENCE</scope>
    <source>
        <strain evidence="2">SscI8</strain>
    </source>
</reference>
<dbReference type="EMBL" id="LK056680">
    <property type="protein sequence ID" value="CDU24732.1"/>
    <property type="molecule type" value="Genomic_DNA"/>
</dbReference>
<sequence length="1328" mass="146278">MIGPRCLGSGGSALRSSAARSLTVVDAAPLTPPLVECSYRIWQPSQPSHIPPRKQVSAVFSQNKRCFSSAAHTQRTHTSSPHVSVSVDQHGIGSVPHDPPFTHAKVKRLRPVSAPTPDPRETNIHAYPSQTIPPASLTDLNHYSHSDSTSRDAYTQWLPTQPPDRTLSTPSSANYSPSPYQPTIPTQLLLDFLTGSVAVDKDKYRQIKAQLPPGFHRIDAYLMLREHHPQSLSALSHFDVFSLIKRAGKDRLGGVLALLLEDIIGTDISNTKVKPGYFQIYPGTEERYNLLRDILVRCNSGEYLLHNGAILNIFMLMLDDLIQLRQSNTGATSKVHDDLPPSTPTSSSAHGASINIPTNFPVGETMRLVELAVHLHNPELAPIVNALRIHLEAHTPDFPSARQGAQLIAYYLQPNLRDFGAALDVVRTLRDTNALPQQVVEDAVRDGKTYLAVLEAAFSNAAKDEQPQPSDAELQQICMDVSLRLIAMKCVMAHRPKGGVQYRKAFESLMASFRLDVLDADDGRSNSDELAPLLDVPLRSTRNAFTHLVGQKDKSCLMQALFLLQRSDQRLVAMLPISDLQDFCHAARAVHAIHLAAETFTLFVKAKTSTASTRRLPRGSRHFLPRDGLMTDADTFLALMRQLLSSGQRITVVALLRALRLIPLTDASAAQLNLRFDERQRPRLTALLAEAGLTEQAFELFQLWSHRRYEAESSDSPHRASTLRRTGSVRIVDPLLERQIRLLHDSNRQFAISTEYLVPLVRDLCRSPSASSSSRLSKSTSESASNEVSRVSGPSSEQLKKANFVIDVFRRSCTPIDWTHYRLTTLAGACFTVKDVAGAFDALAKITLLRRIPDQVDIAVLLGGLVEIDADKAVHLFIQHCSAPPSVGTQERARRASGTKQIDAERERLPTLAPMKPMPALTTMLIARALAQDRTDLVEKLFEFSKAVGLASRLGHAASMRAAFSPEVSPHKVMRTIHLMLQNGWTADPVLLEKLAQSLLKRSMQSVEAPVSDLAVDNVKQGESQTRGKRPRPIARLELVQAATRLMKISARSEDVVNLRTTSDALSAICSAATLFDRQACAPTSATAGKANDVPMRIPRQRGREERRLQWIACVDSIVHMLRWTKFFDKGDNYRQNQPLWKSGNAGNGELVPVELDDTLEYGFAGTRRQRTRAQTSAAAAAKLPNPSEASVESNAGTEDEAADAVIAPPTDGLVQHLMQRHPNVLSPYLFCRLIETYLALGDVSGAAEVASWMRDEAKLNLGRSGQGARIVRRIKAAVQDRQAKQTPLSLKVASDHALTSKEEEGSSILRTLAGQQSTARTKSWWSP</sequence>